<gene>
    <name evidence="2" type="primary">MTNAP1</name>
</gene>
<reference evidence="2" key="1">
    <citation type="submission" date="2025-08" db="UniProtKB">
        <authorList>
            <consortium name="Ensembl"/>
        </authorList>
    </citation>
    <scope>IDENTIFICATION</scope>
</reference>
<dbReference type="GO" id="GO:0042645">
    <property type="term" value="C:mitochondrial nucleoid"/>
    <property type="evidence" value="ECO:0007669"/>
    <property type="project" value="Ensembl"/>
</dbReference>
<evidence type="ECO:0000313" key="2">
    <source>
        <dbReference type="Ensembl" id="ENSCLAP00000003164.1"/>
    </source>
</evidence>
<evidence type="ECO:0000313" key="3">
    <source>
        <dbReference type="Proteomes" id="UP000694398"/>
    </source>
</evidence>
<proteinExistence type="predicted"/>
<feature type="compositionally biased region" description="Basic and acidic residues" evidence="1">
    <location>
        <begin position="146"/>
        <end position="162"/>
    </location>
</feature>
<feature type="region of interest" description="Disordered" evidence="1">
    <location>
        <begin position="141"/>
        <end position="164"/>
    </location>
</feature>
<feature type="compositionally biased region" description="Basic and acidic residues" evidence="1">
    <location>
        <begin position="312"/>
        <end position="324"/>
    </location>
</feature>
<dbReference type="PANTHER" id="PTHR16270:SF5">
    <property type="entry name" value="HYPOTHETICAL LOC287798"/>
    <property type="match status" value="1"/>
</dbReference>
<feature type="region of interest" description="Disordered" evidence="1">
    <location>
        <begin position="290"/>
        <end position="345"/>
    </location>
</feature>
<dbReference type="AlphaFoldDB" id="A0A8C2UMP4"/>
<organism evidence="2 3">
    <name type="scientific">Chinchilla lanigera</name>
    <name type="common">Long-tailed chinchilla</name>
    <name type="synonym">Chinchilla villidera</name>
    <dbReference type="NCBI Taxonomy" id="34839"/>
    <lineage>
        <taxon>Eukaryota</taxon>
        <taxon>Metazoa</taxon>
        <taxon>Chordata</taxon>
        <taxon>Craniata</taxon>
        <taxon>Vertebrata</taxon>
        <taxon>Euteleostomi</taxon>
        <taxon>Mammalia</taxon>
        <taxon>Eutheria</taxon>
        <taxon>Euarchontoglires</taxon>
        <taxon>Glires</taxon>
        <taxon>Rodentia</taxon>
        <taxon>Hystricomorpha</taxon>
        <taxon>Chinchillidae</taxon>
        <taxon>Chinchilla</taxon>
    </lineage>
</organism>
<dbReference type="PANTHER" id="PTHR16270">
    <property type="entry name" value="HYPOTHETICAL LOC287798"/>
    <property type="match status" value="1"/>
</dbReference>
<dbReference type="GeneTree" id="ENSGT00510000049019"/>
<feature type="compositionally biased region" description="Basic and acidic residues" evidence="1">
    <location>
        <begin position="290"/>
        <end position="299"/>
    </location>
</feature>
<feature type="compositionally biased region" description="Low complexity" evidence="1">
    <location>
        <begin position="326"/>
        <end position="340"/>
    </location>
</feature>
<reference evidence="2" key="2">
    <citation type="submission" date="2025-09" db="UniProtKB">
        <authorList>
            <consortium name="Ensembl"/>
        </authorList>
    </citation>
    <scope>IDENTIFICATION</scope>
</reference>
<protein>
    <submittedName>
        <fullName evidence="2">Mitochondrial nucleoid associated protein 1</fullName>
    </submittedName>
</protein>
<name>A0A8C2UMP4_CHILA</name>
<dbReference type="Proteomes" id="UP000694398">
    <property type="component" value="Unassembled WGS sequence"/>
</dbReference>
<evidence type="ECO:0000256" key="1">
    <source>
        <dbReference type="SAM" id="MobiDB-lite"/>
    </source>
</evidence>
<accession>A0A8C2UMP4</accession>
<dbReference type="Ensembl" id="ENSCLAT00000003228.1">
    <property type="protein sequence ID" value="ENSCLAP00000003164.1"/>
    <property type="gene ID" value="ENSCLAG00000002268.1"/>
</dbReference>
<keyword evidence="3" id="KW-1185">Reference proteome</keyword>
<sequence length="627" mass="69799">MSDIRPKMEVCPYCKKPFKRLKSHLPYCKMIGPTIPTDQKVSQLKPSTHPHAKKVKELIRDLTEPKGKEFKTKNEERNTKLRLHKPRQTIASCPQPAVGLERASTTKTDTDIKDQNQFAFKMLQHTEPKITSQGETKAQFYASNDNSKRELAKDMPESEESRYNPSETEALLLADSVGPSLLNQDRKYSSAVPNNAQATSANLKVDTVDPQRQGLLVKPLDMPTGDSHQSPRNLTHRAQKITVAVLSKERDSKGRDHLSGIFTGVEDTETREKNSESLMVGPHMSPLAKTRVEKSKEKGLGLGVERCGSKGNAEKNRTETETQKWDSVSHSSKNGSSGDSATEEKLKDEGPLLHLFSPPEAAYSEFLPALQSDNRSLSSLATASLQEEKAEFCSHNQVPLRESKEQGSLELKSGCQPKTLRTRYQQSTYSAQHYLSKSAFVNDGAIDRKTLPSSMGLEWFPELYSGYLGLGILAGKPQYWPSMAQKRQLSGPQWGSFSQGWVRCNTTIKKSGVGGITMLFTGYFILCCSWSFKHLNAAPKEEDGTLSHPGSDNLQTAAYHPSCGPVSPGRATGMVLLPRKGSKPWKMKCTVFSQGLKVFRSFQTLERRSYTVQNWNAMDTADLRFCN</sequence>
<dbReference type="InterPro" id="IPR037694">
    <property type="entry name" value="MTNAP1"/>
</dbReference>